<dbReference type="eggNOG" id="COG1197">
    <property type="taxonomic scope" value="Bacteria"/>
</dbReference>
<evidence type="ECO:0000256" key="13">
    <source>
        <dbReference type="HAMAP-Rule" id="MF_00969"/>
    </source>
</evidence>
<accession>E4KMU1</accession>
<dbReference type="InterPro" id="IPR005118">
    <property type="entry name" value="TRCF_C"/>
</dbReference>
<dbReference type="GO" id="GO:0003678">
    <property type="term" value="F:DNA helicase activity"/>
    <property type="evidence" value="ECO:0007669"/>
    <property type="project" value="TreeGrafter"/>
</dbReference>
<evidence type="ECO:0000256" key="12">
    <source>
        <dbReference type="ARBA" id="ARBA00070128"/>
    </source>
</evidence>
<dbReference type="AlphaFoldDB" id="E4KMU1"/>
<dbReference type="CDD" id="cd17991">
    <property type="entry name" value="DEXHc_TRCF"/>
    <property type="match status" value="1"/>
</dbReference>
<evidence type="ECO:0000256" key="1">
    <source>
        <dbReference type="ARBA" id="ARBA00004496"/>
    </source>
</evidence>
<dbReference type="SMART" id="SM00490">
    <property type="entry name" value="HELICc"/>
    <property type="match status" value="1"/>
</dbReference>
<dbReference type="InterPro" id="IPR037235">
    <property type="entry name" value="TRCF-like_C_D7"/>
</dbReference>
<feature type="domain" description="Helicase ATP-binding" evidence="14">
    <location>
        <begin position="639"/>
        <end position="800"/>
    </location>
</feature>
<dbReference type="PANTHER" id="PTHR47964:SF1">
    <property type="entry name" value="ATP-DEPENDENT DNA HELICASE HOMOLOG RECG, CHLOROPLASTIC"/>
    <property type="match status" value="1"/>
</dbReference>
<keyword evidence="2 13" id="KW-0963">Cytoplasm</keyword>
<dbReference type="RefSeq" id="WP_006417922.1">
    <property type="nucleotide sequence ID" value="NZ_AENN01000006.1"/>
</dbReference>
<dbReference type="InterPro" id="IPR001650">
    <property type="entry name" value="Helicase_C-like"/>
</dbReference>
<dbReference type="SMART" id="SM00487">
    <property type="entry name" value="DEXDc"/>
    <property type="match status" value="1"/>
</dbReference>
<dbReference type="InterPro" id="IPR003711">
    <property type="entry name" value="CarD-like/TRCF_RID"/>
</dbReference>
<dbReference type="GO" id="GO:0006355">
    <property type="term" value="P:regulation of DNA-templated transcription"/>
    <property type="evidence" value="ECO:0007669"/>
    <property type="project" value="UniProtKB-UniRule"/>
</dbReference>
<dbReference type="Pfam" id="PF00270">
    <property type="entry name" value="DEAD"/>
    <property type="match status" value="1"/>
</dbReference>
<dbReference type="Gene3D" id="3.30.2060.10">
    <property type="entry name" value="Penicillin-binding protein 1b domain"/>
    <property type="match status" value="1"/>
</dbReference>
<dbReference type="Pfam" id="PF00271">
    <property type="entry name" value="Helicase_C"/>
    <property type="match status" value="1"/>
</dbReference>
<evidence type="ECO:0000256" key="3">
    <source>
        <dbReference type="ARBA" id="ARBA00022741"/>
    </source>
</evidence>
<evidence type="ECO:0000256" key="2">
    <source>
        <dbReference type="ARBA" id="ARBA00022490"/>
    </source>
</evidence>
<dbReference type="PROSITE" id="PS51194">
    <property type="entry name" value="HELICASE_CTER"/>
    <property type="match status" value="1"/>
</dbReference>
<evidence type="ECO:0000256" key="7">
    <source>
        <dbReference type="ARBA" id="ARBA00022840"/>
    </source>
</evidence>
<sequence length="1181" mass="134438">MQVELNRNAFQESIQQINADKKRKLPYLITGLDGSARAIYLAQLFQARPTTILIVESSDLQMQELSQDLAHILPEVPVLTYPADDNLAIEYAQASMDFASQRVAALNFLAQGQPGFVLTTLAGLRQKLNPVDQWVAYNKIIQVGQELDRQALLDTLIALSYKSVNMVMTPGEFSVRGGIVDFYPLDSDYPVRLDFFDSEVDSIRYFNAETQESVEQIDEVILSPVQELIFPNFMQLMVADELKKRAKKYLDKVKDPAIKNNLQINLLGDLKNLADHNEPLKYASAFFGLIPETSSLLDYLRYDGHLVINDYAKLQQEQVQQIEQNHYWIEQEIEKGQLIPNLPIKWDFEDLVKNFSGSTLHFSVLQRGYVAMALAGLFNYKYQTMTPYFSQMPMIIDDLQTWLKQGYVVQVALPSKKQVLNFRQALADHGFDKVYLQDEQPIQANRVNLVTLDLSKGFVLSEQAWALVTHHDLFKEVNRPRGRVRQPHLSNAEKIKSYNELSVGDYVVHLNHGVGRYTGMETLEMNGVHRDMLAIEYQNNARVLIPVDKIHLIQKYVSSESKTPKINKLGGTEWAKTKQKVQATVEDIADDLIKLYAKREAEKGYRFSPDTPEQSEFEQAFGFVETPDQLTSSQEIKADMEKSRPMDRLLVGDVGYGKTEVAMRAIFKAVMDGKQVAFLVPTTVLAQQHYNTLQARFNDWPFEIGLLSRFVSRVQQKETIAKLKSGAVSIVVGTHRILSKDIVFNDLGLLIVDEEQRFGVKHKERLKQLKAQVDVLTLTATPIPRTLHMSMIGIRDLSVIETPPNNRFPVQTYIMERNEGAIKTAIEREMARGGQCFYLYNRVATIYQRADEISQLVPQARVAVAHGQMSETELETVLVDFIQGLYDVLVTTTIIETGVDIPNANTLFVDHADKMGLSTLYQLRGRVGRTHRVAYAYLMYEPFKQLSEVSEKRLKAIREFTDLGSGFKIAMRDLSIRGAGNLLGKQQSGFIDSVGYDLYTQMLKEAVDQRKGIKKKQSQYESQAIEWNVDVDAYLPKDYIQDERQKINMYKAIQQIDSEEAYRSIQDQLIDRFGEFPDQVADLLDIALIKYYGLKSGIEEIKQDRQRIVVTYNERASMKLKGPNIFQALQEVPLKAEVTVNGGKLAIRLLVQGKVSYQWLPALKALAKESMSIVNQGEEQE</sequence>
<dbReference type="SUPFAM" id="SSF143517">
    <property type="entry name" value="TRCF domain-like"/>
    <property type="match status" value="1"/>
</dbReference>
<dbReference type="SMART" id="SM00982">
    <property type="entry name" value="TRCF"/>
    <property type="match status" value="1"/>
</dbReference>
<dbReference type="Proteomes" id="UP000005990">
    <property type="component" value="Unassembled WGS sequence"/>
</dbReference>
<dbReference type="SMART" id="SM01058">
    <property type="entry name" value="CarD_TRCF"/>
    <property type="match status" value="1"/>
</dbReference>
<dbReference type="InterPro" id="IPR027417">
    <property type="entry name" value="P-loop_NTPase"/>
</dbReference>
<dbReference type="InterPro" id="IPR041471">
    <property type="entry name" value="UvrB_inter"/>
</dbReference>
<evidence type="ECO:0000313" key="17">
    <source>
        <dbReference type="Proteomes" id="UP000005990"/>
    </source>
</evidence>
<keyword evidence="3 13" id="KW-0547">Nucleotide-binding</keyword>
<dbReference type="Gene3D" id="3.90.1150.50">
    <property type="entry name" value="Transcription-repair-coupling factor, D7 domain"/>
    <property type="match status" value="1"/>
</dbReference>
<dbReference type="GO" id="GO:0016787">
    <property type="term" value="F:hydrolase activity"/>
    <property type="evidence" value="ECO:0007669"/>
    <property type="project" value="UniProtKB-KW"/>
</dbReference>
<comment type="similarity">
    <text evidence="10 13">In the N-terminal section; belongs to the UvrB family.</text>
</comment>
<keyword evidence="8 13" id="KW-0238">DNA-binding</keyword>
<evidence type="ECO:0000313" key="16">
    <source>
        <dbReference type="EMBL" id="EFR31790.1"/>
    </source>
</evidence>
<dbReference type="PANTHER" id="PTHR47964">
    <property type="entry name" value="ATP-DEPENDENT DNA HELICASE HOMOLOG RECG, CHLOROPLASTIC"/>
    <property type="match status" value="1"/>
</dbReference>
<reference evidence="16 17" key="1">
    <citation type="submission" date="2010-10" db="EMBL/GenBank/DDBJ databases">
        <authorList>
            <person name="Durkin A.S."/>
            <person name="Madupu R."/>
            <person name="Torralba M."/>
            <person name="Gillis M."/>
            <person name="Methe B."/>
            <person name="Sutton G."/>
            <person name="Nelson K.E."/>
        </authorList>
    </citation>
    <scope>NUCLEOTIDE SEQUENCE [LARGE SCALE GENOMIC DNA]</scope>
    <source>
        <strain evidence="16 17">ACS-139-V-Col8</strain>
    </source>
</reference>
<protein>
    <recommendedName>
        <fullName evidence="12 13">Transcription-repair-coupling factor</fullName>
        <shortName evidence="13">TRCF</shortName>
        <ecNumber evidence="13">3.6.4.-</ecNumber>
    </recommendedName>
</protein>
<evidence type="ECO:0000256" key="8">
    <source>
        <dbReference type="ARBA" id="ARBA00023125"/>
    </source>
</evidence>
<evidence type="ECO:0000256" key="5">
    <source>
        <dbReference type="ARBA" id="ARBA00022801"/>
    </source>
</evidence>
<dbReference type="EMBL" id="AENN01000006">
    <property type="protein sequence ID" value="EFR31790.1"/>
    <property type="molecule type" value="Genomic_DNA"/>
</dbReference>
<name>E4KMU1_9LACT</name>
<dbReference type="STRING" id="908337.HMPREF9257_0154"/>
<dbReference type="Pfam" id="PF17757">
    <property type="entry name" value="UvrB_inter"/>
    <property type="match status" value="1"/>
</dbReference>
<comment type="caution">
    <text evidence="16">The sequence shown here is derived from an EMBL/GenBank/DDBJ whole genome shotgun (WGS) entry which is preliminary data.</text>
</comment>
<evidence type="ECO:0000256" key="11">
    <source>
        <dbReference type="ARBA" id="ARBA00061399"/>
    </source>
</evidence>
<comment type="subcellular location">
    <subcellularLocation>
        <location evidence="1 13">Cytoplasm</location>
    </subcellularLocation>
</comment>
<evidence type="ECO:0000256" key="10">
    <source>
        <dbReference type="ARBA" id="ARBA00061104"/>
    </source>
</evidence>
<keyword evidence="17" id="KW-1185">Reference proteome</keyword>
<dbReference type="GO" id="GO:0005737">
    <property type="term" value="C:cytoplasm"/>
    <property type="evidence" value="ECO:0007669"/>
    <property type="project" value="UniProtKB-SubCell"/>
</dbReference>
<keyword evidence="5 13" id="KW-0378">Hydrolase</keyword>
<dbReference type="InterPro" id="IPR004576">
    <property type="entry name" value="Mfd"/>
</dbReference>
<proteinExistence type="inferred from homology"/>
<dbReference type="NCBIfam" id="TIGR00580">
    <property type="entry name" value="mfd"/>
    <property type="match status" value="1"/>
</dbReference>
<keyword evidence="6" id="KW-0347">Helicase</keyword>
<comment type="function">
    <text evidence="13">Couples transcription and DNA repair by recognizing RNA polymerase (RNAP) stalled at DNA lesions. Mediates ATP-dependent release of RNAP and its truncated transcript from the DNA, and recruitment of nucleotide excision repair machinery to the damaged site.</text>
</comment>
<dbReference type="EC" id="3.6.4.-" evidence="13"/>
<gene>
    <name evidence="13 16" type="primary">mfd</name>
    <name evidence="16" type="ORF">HMPREF9257_0154</name>
</gene>
<dbReference type="InterPro" id="IPR047112">
    <property type="entry name" value="RecG/Mfd"/>
</dbReference>
<dbReference type="Gene3D" id="3.40.50.300">
    <property type="entry name" value="P-loop containing nucleotide triphosphate hydrolases"/>
    <property type="match status" value="2"/>
</dbReference>
<dbReference type="SUPFAM" id="SSF52540">
    <property type="entry name" value="P-loop containing nucleoside triphosphate hydrolases"/>
    <property type="match status" value="4"/>
</dbReference>
<dbReference type="FunFam" id="3.40.50.300:FF:000546">
    <property type="entry name" value="Transcription-repair-coupling factor"/>
    <property type="match status" value="1"/>
</dbReference>
<evidence type="ECO:0000256" key="6">
    <source>
        <dbReference type="ARBA" id="ARBA00022806"/>
    </source>
</evidence>
<dbReference type="Pfam" id="PF02559">
    <property type="entry name" value="CarD_TRCF_RID"/>
    <property type="match status" value="1"/>
</dbReference>
<organism evidence="16 17">
    <name type="scientific">Eremococcus coleocola ACS-139-V-Col8</name>
    <dbReference type="NCBI Taxonomy" id="908337"/>
    <lineage>
        <taxon>Bacteria</taxon>
        <taxon>Bacillati</taxon>
        <taxon>Bacillota</taxon>
        <taxon>Bacilli</taxon>
        <taxon>Lactobacillales</taxon>
        <taxon>Aerococcaceae</taxon>
        <taxon>Eremococcus</taxon>
    </lineage>
</organism>
<evidence type="ECO:0000256" key="4">
    <source>
        <dbReference type="ARBA" id="ARBA00022763"/>
    </source>
</evidence>
<dbReference type="PROSITE" id="PS51192">
    <property type="entry name" value="HELICASE_ATP_BIND_1"/>
    <property type="match status" value="1"/>
</dbReference>
<dbReference type="Pfam" id="PF03461">
    <property type="entry name" value="TRCF"/>
    <property type="match status" value="1"/>
</dbReference>
<dbReference type="HAMAP" id="MF_00969">
    <property type="entry name" value="TRCF"/>
    <property type="match status" value="1"/>
</dbReference>
<comment type="similarity">
    <text evidence="11 13">In the C-terminal section; belongs to the helicase family. RecG subfamily.</text>
</comment>
<evidence type="ECO:0000259" key="15">
    <source>
        <dbReference type="PROSITE" id="PS51194"/>
    </source>
</evidence>
<keyword evidence="9 13" id="KW-0234">DNA repair</keyword>
<evidence type="ECO:0000256" key="9">
    <source>
        <dbReference type="ARBA" id="ARBA00023204"/>
    </source>
</evidence>
<evidence type="ECO:0000259" key="14">
    <source>
        <dbReference type="PROSITE" id="PS51192"/>
    </source>
</evidence>
<dbReference type="GO" id="GO:0005524">
    <property type="term" value="F:ATP binding"/>
    <property type="evidence" value="ECO:0007669"/>
    <property type="project" value="UniProtKB-UniRule"/>
</dbReference>
<feature type="domain" description="Helicase C-terminal" evidence="15">
    <location>
        <begin position="821"/>
        <end position="975"/>
    </location>
</feature>
<dbReference type="InterPro" id="IPR011545">
    <property type="entry name" value="DEAD/DEAH_box_helicase_dom"/>
</dbReference>
<keyword evidence="7 13" id="KW-0067">ATP-binding</keyword>
<dbReference type="InterPro" id="IPR014001">
    <property type="entry name" value="Helicase_ATP-bd"/>
</dbReference>
<dbReference type="GO" id="GO:0000716">
    <property type="term" value="P:transcription-coupled nucleotide-excision repair, DNA damage recognition"/>
    <property type="evidence" value="ECO:0007669"/>
    <property type="project" value="UniProtKB-UniRule"/>
</dbReference>
<dbReference type="SUPFAM" id="SSF141259">
    <property type="entry name" value="CarD-like"/>
    <property type="match status" value="1"/>
</dbReference>
<dbReference type="Gene3D" id="3.40.50.11180">
    <property type="match status" value="1"/>
</dbReference>
<dbReference type="InterPro" id="IPR036101">
    <property type="entry name" value="CarD-like/TRCF_RID_sf"/>
</dbReference>
<keyword evidence="4 13" id="KW-0227">DNA damage</keyword>
<dbReference type="GO" id="GO:0003684">
    <property type="term" value="F:damaged DNA binding"/>
    <property type="evidence" value="ECO:0007669"/>
    <property type="project" value="InterPro"/>
</dbReference>
<dbReference type="Gene3D" id="2.40.10.170">
    <property type="match status" value="1"/>
</dbReference>